<evidence type="ECO:0000256" key="1">
    <source>
        <dbReference type="ARBA" id="ARBA00004191"/>
    </source>
</evidence>
<evidence type="ECO:0000256" key="2">
    <source>
        <dbReference type="ARBA" id="ARBA00022512"/>
    </source>
</evidence>
<name>A0A9P8UAY3_9PEZI</name>
<evidence type="ECO:0000259" key="9">
    <source>
        <dbReference type="Pfam" id="PF22799"/>
    </source>
</evidence>
<dbReference type="InterPro" id="IPR054508">
    <property type="entry name" value="PIR1-like_C"/>
</dbReference>
<evidence type="ECO:0000313" key="10">
    <source>
        <dbReference type="EMBL" id="KAH6647901.1"/>
    </source>
</evidence>
<reference evidence="10" key="1">
    <citation type="journal article" date="2021" name="Nat. Commun.">
        <title>Genetic determinants of endophytism in the Arabidopsis root mycobiome.</title>
        <authorList>
            <person name="Mesny F."/>
            <person name="Miyauchi S."/>
            <person name="Thiergart T."/>
            <person name="Pickel B."/>
            <person name="Atanasova L."/>
            <person name="Karlsson M."/>
            <person name="Huettel B."/>
            <person name="Barry K.W."/>
            <person name="Haridas S."/>
            <person name="Chen C."/>
            <person name="Bauer D."/>
            <person name="Andreopoulos W."/>
            <person name="Pangilinan J."/>
            <person name="LaButti K."/>
            <person name="Riley R."/>
            <person name="Lipzen A."/>
            <person name="Clum A."/>
            <person name="Drula E."/>
            <person name="Henrissat B."/>
            <person name="Kohler A."/>
            <person name="Grigoriev I.V."/>
            <person name="Martin F.M."/>
            <person name="Hacquard S."/>
        </authorList>
    </citation>
    <scope>NUCLEOTIDE SEQUENCE</scope>
    <source>
        <strain evidence="10">MPI-SDFR-AT-0073</strain>
    </source>
</reference>
<proteinExistence type="inferred from homology"/>
<dbReference type="GO" id="GO:0005199">
    <property type="term" value="F:structural constituent of cell wall"/>
    <property type="evidence" value="ECO:0007669"/>
    <property type="project" value="InterPro"/>
</dbReference>
<evidence type="ECO:0000256" key="8">
    <source>
        <dbReference type="SAM" id="SignalP"/>
    </source>
</evidence>
<evidence type="ECO:0000256" key="5">
    <source>
        <dbReference type="ARBA" id="ARBA00022737"/>
    </source>
</evidence>
<gene>
    <name evidence="10" type="ORF">BKA67DRAFT_400503</name>
</gene>
<feature type="region of interest" description="Disordered" evidence="7">
    <location>
        <begin position="242"/>
        <end position="283"/>
    </location>
</feature>
<evidence type="ECO:0000256" key="4">
    <source>
        <dbReference type="ARBA" id="ARBA00022729"/>
    </source>
</evidence>
<feature type="signal peptide" evidence="8">
    <location>
        <begin position="1"/>
        <end position="16"/>
    </location>
</feature>
<keyword evidence="2" id="KW-0134">Cell wall</keyword>
<evidence type="ECO:0000256" key="7">
    <source>
        <dbReference type="SAM" id="MobiDB-lite"/>
    </source>
</evidence>
<dbReference type="GO" id="GO:0031505">
    <property type="term" value="P:fungal-type cell wall organization"/>
    <property type="evidence" value="ECO:0007669"/>
    <property type="project" value="UniProtKB-ARBA"/>
</dbReference>
<evidence type="ECO:0000256" key="6">
    <source>
        <dbReference type="ARBA" id="ARBA00038219"/>
    </source>
</evidence>
<protein>
    <recommendedName>
        <fullName evidence="9">Cell wall mannoprotein PIR1-like C-terminal domain-containing protein</fullName>
    </recommendedName>
</protein>
<dbReference type="Proteomes" id="UP000758603">
    <property type="component" value="Unassembled WGS sequence"/>
</dbReference>
<evidence type="ECO:0000256" key="3">
    <source>
        <dbReference type="ARBA" id="ARBA00022525"/>
    </source>
</evidence>
<keyword evidence="3" id="KW-0964">Secreted</keyword>
<dbReference type="PROSITE" id="PS50256">
    <property type="entry name" value="PIR_REPEAT_2"/>
    <property type="match status" value="1"/>
</dbReference>
<dbReference type="GeneID" id="70125580"/>
<evidence type="ECO:0000313" key="11">
    <source>
        <dbReference type="Proteomes" id="UP000758603"/>
    </source>
</evidence>
<dbReference type="OrthoDB" id="5415592at2759"/>
<dbReference type="EMBL" id="JAGPXC010000008">
    <property type="protein sequence ID" value="KAH6647901.1"/>
    <property type="molecule type" value="Genomic_DNA"/>
</dbReference>
<dbReference type="InterPro" id="IPR051153">
    <property type="entry name" value="Yeast_CWMannoprotein_PIR"/>
</dbReference>
<keyword evidence="4 8" id="KW-0732">Signal</keyword>
<dbReference type="GO" id="GO:0009277">
    <property type="term" value="C:fungal-type cell wall"/>
    <property type="evidence" value="ECO:0007669"/>
    <property type="project" value="TreeGrafter"/>
</dbReference>
<dbReference type="PANTHER" id="PTHR47254">
    <property type="entry name" value="CELL WALL MANNOPROTEIN CIS3-RELATED"/>
    <property type="match status" value="1"/>
</dbReference>
<dbReference type="InterPro" id="IPR000420">
    <property type="entry name" value="Yeast_PIR_rpt"/>
</dbReference>
<keyword evidence="5" id="KW-0677">Repeat</keyword>
<dbReference type="Pfam" id="PF00399">
    <property type="entry name" value="PIR"/>
    <property type="match status" value="1"/>
</dbReference>
<dbReference type="AlphaFoldDB" id="A0A9P8UAY3"/>
<dbReference type="RefSeq" id="XP_045954413.1">
    <property type="nucleotide sequence ID" value="XM_046096688.1"/>
</dbReference>
<organism evidence="10 11">
    <name type="scientific">Truncatella angustata</name>
    <dbReference type="NCBI Taxonomy" id="152316"/>
    <lineage>
        <taxon>Eukaryota</taxon>
        <taxon>Fungi</taxon>
        <taxon>Dikarya</taxon>
        <taxon>Ascomycota</taxon>
        <taxon>Pezizomycotina</taxon>
        <taxon>Sordariomycetes</taxon>
        <taxon>Xylariomycetidae</taxon>
        <taxon>Amphisphaeriales</taxon>
        <taxon>Sporocadaceae</taxon>
        <taxon>Truncatella</taxon>
    </lineage>
</organism>
<feature type="domain" description="Cell wall mannoprotein PIR1-like C-terminal" evidence="9">
    <location>
        <begin position="78"/>
        <end position="149"/>
    </location>
</feature>
<accession>A0A9P8UAY3</accession>
<comment type="caution">
    <text evidence="10">The sequence shown here is derived from an EMBL/GenBank/DDBJ whole genome shotgun (WGS) entry which is preliminary data.</text>
</comment>
<feature type="chain" id="PRO_5040418867" description="Cell wall mannoprotein PIR1-like C-terminal domain-containing protein" evidence="8">
    <location>
        <begin position="17"/>
        <end position="338"/>
    </location>
</feature>
<comment type="subcellular location">
    <subcellularLocation>
        <location evidence="1">Secreted</location>
        <location evidence="1">Cell wall</location>
    </subcellularLocation>
</comment>
<dbReference type="Pfam" id="PF22799">
    <property type="entry name" value="PIR1-like_C"/>
    <property type="match status" value="1"/>
</dbReference>
<dbReference type="PANTHER" id="PTHR47254:SF1">
    <property type="entry name" value="CELL WALL MANNOPROTEIN CIS3-RELATED"/>
    <property type="match status" value="1"/>
</dbReference>
<keyword evidence="11" id="KW-1185">Reference proteome</keyword>
<comment type="similarity">
    <text evidence="6">Belongs to the PIR protein family.</text>
</comment>
<sequence length="338" mass="33821">MKSAVIASALVGIALAAPQGVTDKISPDGGIPSGCSAAFDGNFEITVAQVTYQKRDIQKRAECGANGVLVLSLKDESLYDSKDRTGYIASNSQFQFDGPPQAGAVYTSGFSLCEDNLLSLGQNKTFYRCLSGDFYNLYNENWAPQCEAVNILAIPCGSENSATQLGDGQVVGTTVVQTTIITALPDGQPQVITTSVPVPVTSYYPTSAPVSQISDGQIQVPPPQTATSVATASVTTYPTVVPTETGTVSLPTESAPVSSGASSAAPTSSSPATASSASASPSVTKSASVSSSAVVSSSAAGTSSTAAATTSAPASSGASAVTGSISALIVAVVAFACL</sequence>